<reference evidence="2 3" key="1">
    <citation type="submission" date="2019-09" db="EMBL/GenBank/DDBJ databases">
        <authorList>
            <person name="Ou C."/>
        </authorList>
    </citation>
    <scope>NUCLEOTIDE SEQUENCE [LARGE SCALE GENOMIC DNA]</scope>
    <source>
        <strain evidence="2">S2</strain>
        <tissue evidence="2">Leaf</tissue>
    </source>
</reference>
<dbReference type="EMBL" id="SMOL01000768">
    <property type="protein sequence ID" value="KAB2597832.1"/>
    <property type="molecule type" value="Genomic_DNA"/>
</dbReference>
<organism evidence="2 3">
    <name type="scientific">Pyrus ussuriensis x Pyrus communis</name>
    <dbReference type="NCBI Taxonomy" id="2448454"/>
    <lineage>
        <taxon>Eukaryota</taxon>
        <taxon>Viridiplantae</taxon>
        <taxon>Streptophyta</taxon>
        <taxon>Embryophyta</taxon>
        <taxon>Tracheophyta</taxon>
        <taxon>Spermatophyta</taxon>
        <taxon>Magnoliopsida</taxon>
        <taxon>eudicotyledons</taxon>
        <taxon>Gunneridae</taxon>
        <taxon>Pentapetalae</taxon>
        <taxon>rosids</taxon>
        <taxon>fabids</taxon>
        <taxon>Rosales</taxon>
        <taxon>Rosaceae</taxon>
        <taxon>Amygdaloideae</taxon>
        <taxon>Maleae</taxon>
        <taxon>Pyrus</taxon>
    </lineage>
</organism>
<feature type="coiled-coil region" evidence="1">
    <location>
        <begin position="5"/>
        <end position="39"/>
    </location>
</feature>
<reference evidence="2 3" key="3">
    <citation type="submission" date="2019-11" db="EMBL/GenBank/DDBJ databases">
        <title>A de novo genome assembly of a pear dwarfing rootstock.</title>
        <authorList>
            <person name="Wang F."/>
            <person name="Wang J."/>
            <person name="Li S."/>
            <person name="Zhang Y."/>
            <person name="Fang M."/>
            <person name="Ma L."/>
            <person name="Zhao Y."/>
            <person name="Jiang S."/>
        </authorList>
    </citation>
    <scope>NUCLEOTIDE SEQUENCE [LARGE SCALE GENOMIC DNA]</scope>
    <source>
        <strain evidence="2">S2</strain>
        <tissue evidence="2">Leaf</tissue>
    </source>
</reference>
<dbReference type="Proteomes" id="UP000327157">
    <property type="component" value="Chromosome 1"/>
</dbReference>
<accession>A0A5N5F9C7</accession>
<evidence type="ECO:0000313" key="3">
    <source>
        <dbReference type="Proteomes" id="UP000327157"/>
    </source>
</evidence>
<keyword evidence="3" id="KW-1185">Reference proteome</keyword>
<dbReference type="PANTHER" id="PTHR33566">
    <property type="entry name" value="EN/SPM-LIKE TRANSPOSON-RELATED"/>
    <property type="match status" value="1"/>
</dbReference>
<dbReference type="PANTHER" id="PTHR33566:SF9">
    <property type="entry name" value="DEFECTIVE IN MERISTEM SILENCING PROTEIN"/>
    <property type="match status" value="1"/>
</dbReference>
<comment type="caution">
    <text evidence="2">The sequence shown here is derived from an EMBL/GenBank/DDBJ whole genome shotgun (WGS) entry which is preliminary data.</text>
</comment>
<name>A0A5N5F9C7_9ROSA</name>
<sequence length="349" mass="38644">MYKPNHQNNLEIKRHEDNIKFLQNEINRLGESILELQGSLAKHQSANGIAITNENRPTTEEEDQILRHEKSAAGLLCRLKLLESQHATQALNLALTKDVLGIVGIVATLGRVDDDNLSRLLSEYLGLETMLAIVCRTNEAVMVLEKYDGDGTILTSAGIHGLGTSMGKSIRGRFLVICLDELSPYVGGFVADDPQRKLDIPKPQLPNGECPHGFLDYAVNTINLDSNNLVNVTSSGHGLRETLFYSLLSRLQMYRTRAEMLLALPCINHGALSLDGGIIKKSGVFILGSSKDIEIKFLAKSGEPSMTVNDDETEDMIKKLKLKRTHVTEDMQREQELLDFAKANLARKV</sequence>
<evidence type="ECO:0000313" key="2">
    <source>
        <dbReference type="EMBL" id="KAB2597832.1"/>
    </source>
</evidence>
<protein>
    <submittedName>
        <fullName evidence="2">Protein DEFECTIVE IN MERISTEM SILENCING 3-like</fullName>
    </submittedName>
</protein>
<reference evidence="3" key="2">
    <citation type="submission" date="2019-10" db="EMBL/GenBank/DDBJ databases">
        <title>A de novo genome assembly of a pear dwarfing rootstock.</title>
        <authorList>
            <person name="Wang F."/>
            <person name="Wang J."/>
            <person name="Li S."/>
            <person name="Zhang Y."/>
            <person name="Fang M."/>
            <person name="Ma L."/>
            <person name="Zhao Y."/>
            <person name="Jiang S."/>
        </authorList>
    </citation>
    <scope>NUCLEOTIDE SEQUENCE [LARGE SCALE GENOMIC DNA]</scope>
</reference>
<dbReference type="OrthoDB" id="10036779at2759"/>
<proteinExistence type="predicted"/>
<gene>
    <name evidence="2" type="ORF">D8674_000752</name>
</gene>
<evidence type="ECO:0000256" key="1">
    <source>
        <dbReference type="SAM" id="Coils"/>
    </source>
</evidence>
<dbReference type="AlphaFoldDB" id="A0A5N5F9C7"/>
<keyword evidence="1" id="KW-0175">Coiled coil</keyword>